<dbReference type="KEGG" id="far:ABE41_018050"/>
<keyword evidence="1" id="KW-1133">Transmembrane helix</keyword>
<proteinExistence type="predicted"/>
<gene>
    <name evidence="2" type="ORF">ABE41_018050</name>
</gene>
<reference evidence="2 3" key="1">
    <citation type="submission" date="2016-08" db="EMBL/GenBank/DDBJ databases">
        <title>Complete genome sequence of Fictibacillus arsenicus G25-54, a strain with toxicity to nematodes and a potential arsenic-resistance activity.</title>
        <authorList>
            <person name="Zheng Z."/>
        </authorList>
    </citation>
    <scope>NUCLEOTIDE SEQUENCE [LARGE SCALE GENOMIC DNA]</scope>
    <source>
        <strain evidence="2 3">G25-54</strain>
    </source>
</reference>
<protein>
    <submittedName>
        <fullName evidence="2">Uncharacterized protein</fullName>
    </submittedName>
</protein>
<evidence type="ECO:0000313" key="3">
    <source>
        <dbReference type="Proteomes" id="UP000077412"/>
    </source>
</evidence>
<feature type="transmembrane region" description="Helical" evidence="1">
    <location>
        <begin position="40"/>
        <end position="60"/>
    </location>
</feature>
<keyword evidence="1" id="KW-0472">Membrane</keyword>
<sequence length="75" mass="8919">MKKAFEEGFKQGREESNIEIEEENSSVEEIGVLYLILDQVITPFLLLCLLIPFILFCYIYKEETKEKIQNLRNKF</sequence>
<name>A0A1B1Z8Z9_9BACL</name>
<keyword evidence="1" id="KW-0812">Transmembrane</keyword>
<organism evidence="2 3">
    <name type="scientific">Fictibacillus arsenicus</name>
    <dbReference type="NCBI Taxonomy" id="255247"/>
    <lineage>
        <taxon>Bacteria</taxon>
        <taxon>Bacillati</taxon>
        <taxon>Bacillota</taxon>
        <taxon>Bacilli</taxon>
        <taxon>Bacillales</taxon>
        <taxon>Fictibacillaceae</taxon>
        <taxon>Fictibacillus</taxon>
    </lineage>
</organism>
<dbReference type="AlphaFoldDB" id="A0A1B1Z8Z9"/>
<evidence type="ECO:0000313" key="2">
    <source>
        <dbReference type="EMBL" id="ANX13918.1"/>
    </source>
</evidence>
<evidence type="ECO:0000256" key="1">
    <source>
        <dbReference type="SAM" id="Phobius"/>
    </source>
</evidence>
<dbReference type="Proteomes" id="UP000077412">
    <property type="component" value="Chromosome"/>
</dbReference>
<dbReference type="EMBL" id="CP016761">
    <property type="protein sequence ID" value="ANX13918.1"/>
    <property type="molecule type" value="Genomic_DNA"/>
</dbReference>
<accession>A0A1B1Z8Z9</accession>
<keyword evidence="3" id="KW-1185">Reference proteome</keyword>